<evidence type="ECO:0000256" key="2">
    <source>
        <dbReference type="ARBA" id="ARBA00008488"/>
    </source>
</evidence>
<keyword evidence="7" id="KW-0862">Zinc</keyword>
<proteinExistence type="inferred from homology"/>
<comment type="similarity">
    <text evidence="2">Belongs to the UPF0073 (Hly-III) family.</text>
</comment>
<evidence type="ECO:0000256" key="6">
    <source>
        <dbReference type="ARBA" id="ARBA00023136"/>
    </source>
</evidence>
<keyword evidence="6 8" id="KW-0472">Membrane</keyword>
<dbReference type="GO" id="GO:0046872">
    <property type="term" value="F:metal ion binding"/>
    <property type="evidence" value="ECO:0007669"/>
    <property type="project" value="UniProtKB-KW"/>
</dbReference>
<dbReference type="GO" id="GO:0140911">
    <property type="term" value="F:pore-forming activity"/>
    <property type="evidence" value="ECO:0007669"/>
    <property type="project" value="InterPro"/>
</dbReference>
<dbReference type="Proteomes" id="UP000183180">
    <property type="component" value="Unassembled WGS sequence"/>
</dbReference>
<evidence type="ECO:0000256" key="7">
    <source>
        <dbReference type="PIRSR" id="PIRSR604254-1"/>
    </source>
</evidence>
<dbReference type="AlphaFoldDB" id="A0A1H2JDP4"/>
<comment type="subcellular location">
    <subcellularLocation>
        <location evidence="1">Cell membrane</location>
        <topology evidence="1">Multi-pass membrane protein</topology>
    </subcellularLocation>
</comment>
<feature type="transmembrane region" description="Helical" evidence="8">
    <location>
        <begin position="186"/>
        <end position="211"/>
    </location>
</feature>
<dbReference type="InterPro" id="IPR004254">
    <property type="entry name" value="AdipoR/HlyIII-related"/>
</dbReference>
<dbReference type="NCBIfam" id="TIGR01065">
    <property type="entry name" value="hlyIII"/>
    <property type="match status" value="1"/>
</dbReference>
<feature type="binding site" evidence="7">
    <location>
        <position position="91"/>
    </location>
    <ligand>
        <name>Zn(2+)</name>
        <dbReference type="ChEBI" id="CHEBI:29105"/>
    </ligand>
</feature>
<name>A0A1H2JDP4_9ACTN</name>
<keyword evidence="5 8" id="KW-1133">Transmembrane helix</keyword>
<sequence length="245" mass="26303">MTPADFRRCPYRRVSYGTVGFVNTLSSPPPGVADRPRLRGVIHHYSAYVAAVAGLALVIGAAILDGAVAALTCAIYAVTVVGLFTVSATYHRVPWKTARARIRMKRADHAMIFLFIAGTYTPFCALGLPSPASWWVLGIVWAGALGGSLLKILWPGAPRWLGVTLYILLGWVIVAVAPALVAQTGYLIMILLALGGVLYSVGGVLYAARWPNPWPRTFGHHEVFHLCTAVAALLHYAAAWLVVAT</sequence>
<keyword evidence="3" id="KW-1003">Cell membrane</keyword>
<protein>
    <submittedName>
        <fullName evidence="9">Hemolysin III</fullName>
    </submittedName>
</protein>
<dbReference type="InterPro" id="IPR005744">
    <property type="entry name" value="Hy-lIII"/>
</dbReference>
<feature type="transmembrane region" description="Helical" evidence="8">
    <location>
        <begin position="110"/>
        <end position="128"/>
    </location>
</feature>
<reference evidence="9 10" key="1">
    <citation type="submission" date="2016-10" db="EMBL/GenBank/DDBJ databases">
        <authorList>
            <person name="de Groot N.N."/>
        </authorList>
    </citation>
    <scope>NUCLEOTIDE SEQUENCE [LARGE SCALE GENOMIC DNA]</scope>
    <source>
        <strain evidence="9 10">DSM 44215</strain>
    </source>
</reference>
<feature type="transmembrane region" description="Helical" evidence="8">
    <location>
        <begin position="45"/>
        <end position="63"/>
    </location>
</feature>
<evidence type="ECO:0000256" key="1">
    <source>
        <dbReference type="ARBA" id="ARBA00004651"/>
    </source>
</evidence>
<keyword evidence="7" id="KW-0479">Metal-binding</keyword>
<feature type="transmembrane region" description="Helical" evidence="8">
    <location>
        <begin position="134"/>
        <end position="153"/>
    </location>
</feature>
<gene>
    <name evidence="9" type="ORF">SAMN04488548_1342015</name>
</gene>
<dbReference type="GO" id="GO:0005886">
    <property type="term" value="C:plasma membrane"/>
    <property type="evidence" value="ECO:0007669"/>
    <property type="project" value="UniProtKB-SubCell"/>
</dbReference>
<dbReference type="PANTHER" id="PTHR20855:SF3">
    <property type="entry name" value="LD03007P"/>
    <property type="match status" value="1"/>
</dbReference>
<dbReference type="PANTHER" id="PTHR20855">
    <property type="entry name" value="ADIPOR/PROGESTIN RECEPTOR-RELATED"/>
    <property type="match status" value="1"/>
</dbReference>
<feature type="transmembrane region" description="Helical" evidence="8">
    <location>
        <begin position="223"/>
        <end position="243"/>
    </location>
</feature>
<evidence type="ECO:0000256" key="3">
    <source>
        <dbReference type="ARBA" id="ARBA00022475"/>
    </source>
</evidence>
<feature type="binding site" evidence="7">
    <location>
        <position position="221"/>
    </location>
    <ligand>
        <name>Zn(2+)</name>
        <dbReference type="ChEBI" id="CHEBI:29105"/>
    </ligand>
</feature>
<dbReference type="Pfam" id="PF03006">
    <property type="entry name" value="HlyIII"/>
    <property type="match status" value="1"/>
</dbReference>
<evidence type="ECO:0000313" key="9">
    <source>
        <dbReference type="EMBL" id="SDU54513.1"/>
    </source>
</evidence>
<feature type="binding site" evidence="7">
    <location>
        <position position="225"/>
    </location>
    <ligand>
        <name>Zn(2+)</name>
        <dbReference type="ChEBI" id="CHEBI:29105"/>
    </ligand>
</feature>
<feature type="transmembrane region" description="Helical" evidence="8">
    <location>
        <begin position="69"/>
        <end position="90"/>
    </location>
</feature>
<evidence type="ECO:0000256" key="4">
    <source>
        <dbReference type="ARBA" id="ARBA00022692"/>
    </source>
</evidence>
<evidence type="ECO:0000256" key="5">
    <source>
        <dbReference type="ARBA" id="ARBA00022989"/>
    </source>
</evidence>
<dbReference type="STRING" id="158898.SAMN04488548_1342015"/>
<accession>A0A1H2JDP4</accession>
<keyword evidence="4 8" id="KW-0812">Transmembrane</keyword>
<organism evidence="9 10">
    <name type="scientific">Gordonia westfalica</name>
    <dbReference type="NCBI Taxonomy" id="158898"/>
    <lineage>
        <taxon>Bacteria</taxon>
        <taxon>Bacillati</taxon>
        <taxon>Actinomycetota</taxon>
        <taxon>Actinomycetes</taxon>
        <taxon>Mycobacteriales</taxon>
        <taxon>Gordoniaceae</taxon>
        <taxon>Gordonia</taxon>
    </lineage>
</organism>
<dbReference type="EMBL" id="FNLM01000034">
    <property type="protein sequence ID" value="SDU54513.1"/>
    <property type="molecule type" value="Genomic_DNA"/>
</dbReference>
<evidence type="ECO:0000256" key="8">
    <source>
        <dbReference type="SAM" id="Phobius"/>
    </source>
</evidence>
<evidence type="ECO:0000313" key="10">
    <source>
        <dbReference type="Proteomes" id="UP000183180"/>
    </source>
</evidence>
<feature type="transmembrane region" description="Helical" evidence="8">
    <location>
        <begin position="160"/>
        <end position="180"/>
    </location>
</feature>